<dbReference type="InterPro" id="IPR016181">
    <property type="entry name" value="Acyl_CoA_acyltransferase"/>
</dbReference>
<dbReference type="OrthoDB" id="5637934at2"/>
<dbReference type="PROSITE" id="PS51186">
    <property type="entry name" value="GNAT"/>
    <property type="match status" value="1"/>
</dbReference>
<dbReference type="STRING" id="449.LHA_2072"/>
<name>A0A0A8UVJ6_LEGHA</name>
<keyword evidence="5" id="KW-1185">Reference proteome</keyword>
<dbReference type="InterPro" id="IPR000182">
    <property type="entry name" value="GNAT_dom"/>
</dbReference>
<dbReference type="SUPFAM" id="SSF55729">
    <property type="entry name" value="Acyl-CoA N-acyltransferases (Nat)"/>
    <property type="match status" value="1"/>
</dbReference>
<dbReference type="KEGG" id="lha:LHA_2072"/>
<dbReference type="RefSeq" id="WP_045106353.1">
    <property type="nucleotide sequence ID" value="NZ_LN681225.1"/>
</dbReference>
<evidence type="ECO:0000256" key="1">
    <source>
        <dbReference type="ARBA" id="ARBA00022679"/>
    </source>
</evidence>
<organism evidence="4 5">
    <name type="scientific">Legionella hackeliae</name>
    <dbReference type="NCBI Taxonomy" id="449"/>
    <lineage>
        <taxon>Bacteria</taxon>
        <taxon>Pseudomonadati</taxon>
        <taxon>Pseudomonadota</taxon>
        <taxon>Gammaproteobacteria</taxon>
        <taxon>Legionellales</taxon>
        <taxon>Legionellaceae</taxon>
        <taxon>Legionella</taxon>
    </lineage>
</organism>
<dbReference type="GO" id="GO:0016747">
    <property type="term" value="F:acyltransferase activity, transferring groups other than amino-acyl groups"/>
    <property type="evidence" value="ECO:0007669"/>
    <property type="project" value="InterPro"/>
</dbReference>
<dbReference type="InterPro" id="IPR050680">
    <property type="entry name" value="YpeA/RimI_acetyltransf"/>
</dbReference>
<dbReference type="Pfam" id="PF00583">
    <property type="entry name" value="Acetyltransf_1"/>
    <property type="match status" value="1"/>
</dbReference>
<dbReference type="AlphaFoldDB" id="A0A0A8UVJ6"/>
<keyword evidence="1 4" id="KW-0808">Transferase</keyword>
<evidence type="ECO:0000313" key="4">
    <source>
        <dbReference type="EMBL" id="CEK11097.1"/>
    </source>
</evidence>
<dbReference type="Proteomes" id="UP000032803">
    <property type="component" value="Chromosome I"/>
</dbReference>
<keyword evidence="2" id="KW-0012">Acyltransferase</keyword>
<evidence type="ECO:0000256" key="2">
    <source>
        <dbReference type="ARBA" id="ARBA00023315"/>
    </source>
</evidence>
<reference evidence="5" key="1">
    <citation type="submission" date="2014-09" db="EMBL/GenBank/DDBJ databases">
        <authorList>
            <person name="Gomez-Valero L."/>
        </authorList>
    </citation>
    <scope>NUCLEOTIDE SEQUENCE [LARGE SCALE GENOMIC DNA]</scope>
    <source>
        <strain evidence="5">ATCC35250</strain>
    </source>
</reference>
<dbReference type="CDD" id="cd04301">
    <property type="entry name" value="NAT_SF"/>
    <property type="match status" value="1"/>
</dbReference>
<accession>A0A0A8UVJ6</accession>
<dbReference type="Gene3D" id="3.40.630.30">
    <property type="match status" value="1"/>
</dbReference>
<evidence type="ECO:0000313" key="5">
    <source>
        <dbReference type="Proteomes" id="UP000032803"/>
    </source>
</evidence>
<dbReference type="PATRIC" id="fig|449.7.peg.2076"/>
<evidence type="ECO:0000259" key="3">
    <source>
        <dbReference type="PROSITE" id="PS51186"/>
    </source>
</evidence>
<dbReference type="PANTHER" id="PTHR43420">
    <property type="entry name" value="ACETYLTRANSFERASE"/>
    <property type="match status" value="1"/>
</dbReference>
<proteinExistence type="predicted"/>
<protein>
    <submittedName>
        <fullName evidence="4">Putative Acetyltransferase, GNAT family</fullName>
    </submittedName>
</protein>
<dbReference type="EMBL" id="LN681225">
    <property type="protein sequence ID" value="CEK11097.1"/>
    <property type="molecule type" value="Genomic_DNA"/>
</dbReference>
<dbReference type="HOGENOM" id="CLU_093873_0_0_6"/>
<feature type="domain" description="N-acetyltransferase" evidence="3">
    <location>
        <begin position="119"/>
        <end position="254"/>
    </location>
</feature>
<gene>
    <name evidence="4" type="ORF">LHA_2072</name>
</gene>
<sequence>MTSQLINDFYACEDYFFSSVSKEFFHFHNQARIYITGVPVASLNIVFVRSPIENLNHFLNECNHFFSTKQLPWAAVFSTPHLEQSLDDYIANTSFTSCENAIAMWLDLNTVRTFIPNEGLLVKTTDSQLKEWSQPLIEAFHSTAELTSLYQSTHEYALEKKAQLHHLSLYVDNKLIASLTLSFHNNLARIDDFGTLPAYQKQGYGTYLLHFALETAKNLGADFCFLEAAEAGLSLYLKMGFEVLFQRKYVWDFQ</sequence>